<dbReference type="PANTHER" id="PTHR28153">
    <property type="entry name" value="PROTEIN, PUTATIVE-RELATED"/>
    <property type="match status" value="1"/>
</dbReference>
<dbReference type="GO" id="GO:0005811">
    <property type="term" value="C:lipid droplet"/>
    <property type="evidence" value="ECO:0007669"/>
    <property type="project" value="TreeGrafter"/>
</dbReference>
<dbReference type="EMBL" id="JAAAHY010000238">
    <property type="protein sequence ID" value="KAF9965600.1"/>
    <property type="molecule type" value="Genomic_DNA"/>
</dbReference>
<feature type="compositionally biased region" description="Polar residues" evidence="1">
    <location>
        <begin position="375"/>
        <end position="393"/>
    </location>
</feature>
<dbReference type="Proteomes" id="UP000738359">
    <property type="component" value="Unassembled WGS sequence"/>
</dbReference>
<organism evidence="2 3">
    <name type="scientific">Mortierella alpina</name>
    <name type="common">Oleaginous fungus</name>
    <name type="synonym">Mortierella renispora</name>
    <dbReference type="NCBI Taxonomy" id="64518"/>
    <lineage>
        <taxon>Eukaryota</taxon>
        <taxon>Fungi</taxon>
        <taxon>Fungi incertae sedis</taxon>
        <taxon>Mucoromycota</taxon>
        <taxon>Mortierellomycotina</taxon>
        <taxon>Mortierellomycetes</taxon>
        <taxon>Mortierellales</taxon>
        <taxon>Mortierellaceae</taxon>
        <taxon>Mortierella</taxon>
    </lineage>
</organism>
<gene>
    <name evidence="2" type="ORF">BGZ70_004486</name>
</gene>
<evidence type="ECO:0000313" key="2">
    <source>
        <dbReference type="EMBL" id="KAF9965600.1"/>
    </source>
</evidence>
<proteinExistence type="predicted"/>
<dbReference type="Pfam" id="PF09804">
    <property type="entry name" value="DENND11"/>
    <property type="match status" value="1"/>
</dbReference>
<dbReference type="OrthoDB" id="2152680at2759"/>
<reference evidence="2" key="1">
    <citation type="journal article" date="2020" name="Fungal Divers.">
        <title>Resolving the Mortierellaceae phylogeny through synthesis of multi-gene phylogenetics and phylogenomics.</title>
        <authorList>
            <person name="Vandepol N."/>
            <person name="Liber J."/>
            <person name="Desiro A."/>
            <person name="Na H."/>
            <person name="Kennedy M."/>
            <person name="Barry K."/>
            <person name="Grigoriev I.V."/>
            <person name="Miller A.N."/>
            <person name="O'Donnell K."/>
            <person name="Stajich J.E."/>
            <person name="Bonito G."/>
        </authorList>
    </citation>
    <scope>NUCLEOTIDE SEQUENCE</scope>
    <source>
        <strain evidence="2">CK1249</strain>
    </source>
</reference>
<evidence type="ECO:0008006" key="4">
    <source>
        <dbReference type="Google" id="ProtNLM"/>
    </source>
</evidence>
<dbReference type="PANTHER" id="PTHR28153:SF1">
    <property type="entry name" value="DUF4484 DOMAIN-CONTAINING PROTEIN"/>
    <property type="match status" value="1"/>
</dbReference>
<dbReference type="InterPro" id="IPR053056">
    <property type="entry name" value="Lipid_Metab_Assoc_Protein"/>
</dbReference>
<accession>A0A9P6J9Q0</accession>
<sequence>MISVGVLVKPSAETGRCGQVWRHLEFLRNQARHHVIQNSDTADLSAYFSTHQAQPHIAGSSSTSKRDAYRASNMRRISRSFTLSEPIQAFHPTAAWSQESQGTEDIPECHPSRHFLRLVQDMGPSIFVIWKAALLKKRILIYTPPPVEAACLAVYNICLMATIPFGAAISPQNKPNDRLQPLFCVGIHDMDHMKAITGGYVACTTDKIFMFKPQLYDVLIDLSVSPSKVSYPTSKLAHPKIQETRDSKGDIVLQDASPHMVDNRRYFALLQQLGRFRRQQEWLQRRLCVEAALSEASAVRIEPSTQDLNASALYTEEFVPEGGLNMSDTLRKLVTGGWWWWYGDDDRDLEPEEYESLIPRATQEQGLEAELQGQDPSLSSTRLQDLQTQSSGTPDMEAIS</sequence>
<comment type="caution">
    <text evidence="2">The sequence shown here is derived from an EMBL/GenBank/DDBJ whole genome shotgun (WGS) entry which is preliminary data.</text>
</comment>
<feature type="compositionally biased region" description="Low complexity" evidence="1">
    <location>
        <begin position="363"/>
        <end position="374"/>
    </location>
</feature>
<evidence type="ECO:0000256" key="1">
    <source>
        <dbReference type="SAM" id="MobiDB-lite"/>
    </source>
</evidence>
<feature type="region of interest" description="Disordered" evidence="1">
    <location>
        <begin position="361"/>
        <end position="400"/>
    </location>
</feature>
<protein>
    <recommendedName>
        <fullName evidence="4">UDENN domain-containing protein</fullName>
    </recommendedName>
</protein>
<dbReference type="InterPro" id="IPR018626">
    <property type="entry name" value="LCHN/Anr2"/>
</dbReference>
<keyword evidence="3" id="KW-1185">Reference proteome</keyword>
<evidence type="ECO:0000313" key="3">
    <source>
        <dbReference type="Proteomes" id="UP000738359"/>
    </source>
</evidence>
<name>A0A9P6J9Q0_MORAP</name>
<dbReference type="AlphaFoldDB" id="A0A9P6J9Q0"/>